<proteinExistence type="predicted"/>
<name>A0A0S4KRQ1_9BACT</name>
<sequence>MTVSPIVAELGMGANVLGRGRRERRRHPGQAFLGYGRSRDEEVSRLRGELAWVTPERDFLRQAAPFFTSAAA</sequence>
<keyword evidence="2" id="KW-1185">Reference proteome</keyword>
<reference evidence="2" key="1">
    <citation type="submission" date="2015-09" db="EMBL/GenBank/DDBJ databases">
        <authorList>
            <person name="Daims H."/>
        </authorList>
    </citation>
    <scope>NUCLEOTIDE SEQUENCE [LARGE SCALE GENOMIC DNA]</scope>
</reference>
<protein>
    <submittedName>
        <fullName evidence="1">Transposase</fullName>
    </submittedName>
</protein>
<dbReference type="KEGG" id="nio:NITINOP_0875"/>
<evidence type="ECO:0000313" key="2">
    <source>
        <dbReference type="Proteomes" id="UP000066284"/>
    </source>
</evidence>
<dbReference type="STRING" id="1715989.NITINOP_0875"/>
<dbReference type="EMBL" id="LN885086">
    <property type="protein sequence ID" value="CUQ65850.1"/>
    <property type="molecule type" value="Genomic_DNA"/>
</dbReference>
<dbReference type="AlphaFoldDB" id="A0A0S4KRQ1"/>
<organism evidence="1 2">
    <name type="scientific">Candidatus Nitrospira inopinata</name>
    <dbReference type="NCBI Taxonomy" id="1715989"/>
    <lineage>
        <taxon>Bacteria</taxon>
        <taxon>Pseudomonadati</taxon>
        <taxon>Nitrospirota</taxon>
        <taxon>Nitrospiria</taxon>
        <taxon>Nitrospirales</taxon>
        <taxon>Nitrospiraceae</taxon>
        <taxon>Nitrospira</taxon>
    </lineage>
</organism>
<accession>A0A0S4KRQ1</accession>
<evidence type="ECO:0000313" key="1">
    <source>
        <dbReference type="EMBL" id="CUQ65850.1"/>
    </source>
</evidence>
<dbReference type="Proteomes" id="UP000066284">
    <property type="component" value="Chromosome 1"/>
</dbReference>
<gene>
    <name evidence="1" type="ORF">NITINOP_0875</name>
</gene>